<feature type="region of interest" description="Disordered" evidence="1">
    <location>
        <begin position="87"/>
        <end position="147"/>
    </location>
</feature>
<keyword evidence="3" id="KW-1185">Reference proteome</keyword>
<proteinExistence type="predicted"/>
<organism evidence="2 3">
    <name type="scientific">Lactuca saligna</name>
    <name type="common">Willowleaf lettuce</name>
    <dbReference type="NCBI Taxonomy" id="75948"/>
    <lineage>
        <taxon>Eukaryota</taxon>
        <taxon>Viridiplantae</taxon>
        <taxon>Streptophyta</taxon>
        <taxon>Embryophyta</taxon>
        <taxon>Tracheophyta</taxon>
        <taxon>Spermatophyta</taxon>
        <taxon>Magnoliopsida</taxon>
        <taxon>eudicotyledons</taxon>
        <taxon>Gunneridae</taxon>
        <taxon>Pentapetalae</taxon>
        <taxon>asterids</taxon>
        <taxon>campanulids</taxon>
        <taxon>Asterales</taxon>
        <taxon>Asteraceae</taxon>
        <taxon>Cichorioideae</taxon>
        <taxon>Cichorieae</taxon>
        <taxon>Lactucinae</taxon>
        <taxon>Lactuca</taxon>
    </lineage>
</organism>
<dbReference type="EMBL" id="OX465084">
    <property type="protein sequence ID" value="CAI9296547.1"/>
    <property type="molecule type" value="Genomic_DNA"/>
</dbReference>
<name>A0AA36EI55_LACSI</name>
<evidence type="ECO:0000256" key="1">
    <source>
        <dbReference type="SAM" id="MobiDB-lite"/>
    </source>
</evidence>
<evidence type="ECO:0000313" key="3">
    <source>
        <dbReference type="Proteomes" id="UP001177003"/>
    </source>
</evidence>
<feature type="compositionally biased region" description="Polar residues" evidence="1">
    <location>
        <begin position="96"/>
        <end position="118"/>
    </location>
</feature>
<accession>A0AA36EI55</accession>
<dbReference type="Proteomes" id="UP001177003">
    <property type="component" value="Chromosome 8"/>
</dbReference>
<reference evidence="2" key="1">
    <citation type="submission" date="2023-04" db="EMBL/GenBank/DDBJ databases">
        <authorList>
            <person name="Vijverberg K."/>
            <person name="Xiong W."/>
            <person name="Schranz E."/>
        </authorList>
    </citation>
    <scope>NUCLEOTIDE SEQUENCE</scope>
</reference>
<feature type="compositionally biased region" description="Low complexity" evidence="1">
    <location>
        <begin position="138"/>
        <end position="147"/>
    </location>
</feature>
<gene>
    <name evidence="2" type="ORF">LSALG_LOCUS35408</name>
</gene>
<dbReference type="AlphaFoldDB" id="A0AA36EI55"/>
<evidence type="ECO:0000313" key="2">
    <source>
        <dbReference type="EMBL" id="CAI9296547.1"/>
    </source>
</evidence>
<protein>
    <submittedName>
        <fullName evidence="2">Uncharacterized protein</fullName>
    </submittedName>
</protein>
<feature type="compositionally biased region" description="Basic and acidic residues" evidence="1">
    <location>
        <begin position="124"/>
        <end position="136"/>
    </location>
</feature>
<sequence length="265" mass="29488">MNDPPQDNVVAIGDVLKPTNISNDPPSKFVSVVNVPYPTADDEVLEEIQFEDDNTIFGFLPLRTSLNIFQKPSSSKANFYFRISSSSEASDENVEPKQNNVVPPPLENTSEGHQNSGIQEVLDDDGKSKEYVDHKSKTSTSDTGSSDENIVDPFALLELRDNVAIAYSEVGKVTQQVAGLKSKLDLVLKSMSEIKDVTPSELDHANQLNHLISLHLIHTLKEPKACYKDNMDPHITTVNTMLKVYDDIFSATNTLIKQTYIRHEK</sequence>